<dbReference type="AlphaFoldDB" id="A0A1I8JAB1"/>
<evidence type="ECO:0000256" key="1">
    <source>
        <dbReference type="SAM" id="MobiDB-lite"/>
    </source>
</evidence>
<feature type="compositionally biased region" description="Low complexity" evidence="1">
    <location>
        <begin position="132"/>
        <end position="144"/>
    </location>
</feature>
<dbReference type="PRINTS" id="PR01217">
    <property type="entry name" value="PRICHEXTENSN"/>
</dbReference>
<name>A0A1I8JAB1_9PLAT</name>
<evidence type="ECO:0000313" key="3">
    <source>
        <dbReference type="WBParaSite" id="maker-uti_cns_0046645-snap-gene-0.4-mRNA-1"/>
    </source>
</evidence>
<protein>
    <submittedName>
        <fullName evidence="3">MBD domain-containing protein</fullName>
    </submittedName>
</protein>
<accession>A0A1I8JAB1</accession>
<keyword evidence="2" id="KW-1185">Reference proteome</keyword>
<feature type="region of interest" description="Disordered" evidence="1">
    <location>
        <begin position="1"/>
        <end position="179"/>
    </location>
</feature>
<feature type="compositionally biased region" description="Pro residues" evidence="1">
    <location>
        <begin position="160"/>
        <end position="173"/>
    </location>
</feature>
<feature type="compositionally biased region" description="Low complexity" evidence="1">
    <location>
        <begin position="88"/>
        <end position="104"/>
    </location>
</feature>
<sequence length="337" mass="36911">DSTEFLQRVQQPLPPPPPPPVQPSHEQQQSRSTSRRPATAYARWPPRHRHQQMPAPPREPEPGWRPIYPEPDLSTPRRSRPVTAPSNRSGSATRAASATKSTRGVDVSNADNNEVVAMPTTAELGEPPSPQPVQLTTPTPLTVVDFKEAACAPTQQLQQPVPPPPPPPPPPPASSSAARFYRPKTAPGRVASAASASAMAASGGLQIQGHRLLPAERAKSAKSGSSGGGGIRQLSEAYDRALAVHGWRMEVPGDPFGIKHHLVPERKPFSVTVPEPTVKPLPPRMRRTNRFTFFHTTMPGCFDIHPNFTSEQYAKTRAALVKQGKWDYRYRDFSFIY</sequence>
<dbReference type="Proteomes" id="UP000095280">
    <property type="component" value="Unplaced"/>
</dbReference>
<organism evidence="2 3">
    <name type="scientific">Macrostomum lignano</name>
    <dbReference type="NCBI Taxonomy" id="282301"/>
    <lineage>
        <taxon>Eukaryota</taxon>
        <taxon>Metazoa</taxon>
        <taxon>Spiralia</taxon>
        <taxon>Lophotrochozoa</taxon>
        <taxon>Platyhelminthes</taxon>
        <taxon>Rhabditophora</taxon>
        <taxon>Macrostomorpha</taxon>
        <taxon>Macrostomida</taxon>
        <taxon>Macrostomidae</taxon>
        <taxon>Macrostomum</taxon>
    </lineage>
</organism>
<feature type="compositionally biased region" description="Pro residues" evidence="1">
    <location>
        <begin position="12"/>
        <end position="22"/>
    </location>
</feature>
<evidence type="ECO:0000313" key="2">
    <source>
        <dbReference type="Proteomes" id="UP000095280"/>
    </source>
</evidence>
<reference evidence="3" key="1">
    <citation type="submission" date="2016-11" db="UniProtKB">
        <authorList>
            <consortium name="WormBaseParasite"/>
        </authorList>
    </citation>
    <scope>IDENTIFICATION</scope>
</reference>
<proteinExistence type="predicted"/>
<dbReference type="WBParaSite" id="maker-uti_cns_0046645-snap-gene-0.4-mRNA-1">
    <property type="protein sequence ID" value="maker-uti_cns_0046645-snap-gene-0.4-mRNA-1"/>
    <property type="gene ID" value="maker-uti_cns_0046645-snap-gene-0.4"/>
</dbReference>